<name>A0ABU5ZYS3_9FLAO</name>
<protein>
    <submittedName>
        <fullName evidence="12">TonB-dependent receptor</fullName>
    </submittedName>
</protein>
<evidence type="ECO:0000256" key="1">
    <source>
        <dbReference type="ARBA" id="ARBA00004571"/>
    </source>
</evidence>
<evidence type="ECO:0000256" key="8">
    <source>
        <dbReference type="PROSITE-ProRule" id="PRU01360"/>
    </source>
</evidence>
<keyword evidence="6 8" id="KW-0472">Membrane</keyword>
<evidence type="ECO:0000256" key="3">
    <source>
        <dbReference type="ARBA" id="ARBA00022452"/>
    </source>
</evidence>
<dbReference type="Gene3D" id="2.40.170.20">
    <property type="entry name" value="TonB-dependent receptor, beta-barrel domain"/>
    <property type="match status" value="1"/>
</dbReference>
<dbReference type="PANTHER" id="PTHR30442">
    <property type="entry name" value="IRON III DICITRATE TRANSPORT PROTEIN FECA"/>
    <property type="match status" value="1"/>
</dbReference>
<proteinExistence type="inferred from homology"/>
<organism evidence="12 13">
    <name type="scientific">Aquimarina gracilis</name>
    <dbReference type="NCBI Taxonomy" id="874422"/>
    <lineage>
        <taxon>Bacteria</taxon>
        <taxon>Pseudomonadati</taxon>
        <taxon>Bacteroidota</taxon>
        <taxon>Flavobacteriia</taxon>
        <taxon>Flavobacteriales</taxon>
        <taxon>Flavobacteriaceae</taxon>
        <taxon>Aquimarina</taxon>
    </lineage>
</organism>
<evidence type="ECO:0000256" key="6">
    <source>
        <dbReference type="ARBA" id="ARBA00023136"/>
    </source>
</evidence>
<dbReference type="InterPro" id="IPR008969">
    <property type="entry name" value="CarboxyPept-like_regulatory"/>
</dbReference>
<dbReference type="InterPro" id="IPR037066">
    <property type="entry name" value="Plug_dom_sf"/>
</dbReference>
<dbReference type="Pfam" id="PF00593">
    <property type="entry name" value="TonB_dep_Rec_b-barrel"/>
    <property type="match status" value="1"/>
</dbReference>
<keyword evidence="7 8" id="KW-0998">Cell outer membrane</keyword>
<dbReference type="RefSeq" id="WP_324180988.1">
    <property type="nucleotide sequence ID" value="NZ_BAABAW010000020.1"/>
</dbReference>
<keyword evidence="4 8" id="KW-0812">Transmembrane</keyword>
<feature type="domain" description="TonB-dependent receptor-like beta-barrel" evidence="10">
    <location>
        <begin position="311"/>
        <end position="770"/>
    </location>
</feature>
<comment type="subcellular location">
    <subcellularLocation>
        <location evidence="1 8">Cell outer membrane</location>
        <topology evidence="1 8">Multi-pass membrane protein</topology>
    </subcellularLocation>
</comment>
<evidence type="ECO:0000256" key="4">
    <source>
        <dbReference type="ARBA" id="ARBA00022692"/>
    </source>
</evidence>
<evidence type="ECO:0000256" key="2">
    <source>
        <dbReference type="ARBA" id="ARBA00022448"/>
    </source>
</evidence>
<evidence type="ECO:0000313" key="12">
    <source>
        <dbReference type="EMBL" id="MEB3346966.1"/>
    </source>
</evidence>
<dbReference type="Gene3D" id="2.60.40.1120">
    <property type="entry name" value="Carboxypeptidase-like, regulatory domain"/>
    <property type="match status" value="1"/>
</dbReference>
<sequence>MKLRDYKVLIFTLFIASSAIGQYKLSGTLTDQNNQPIENAEVYNQNTGEQTLTNPDGSFAFLDLEEGEYLIIIFNYNYDIKEKVVAVKEDTSFKLTLDPIGEELSEVLITQRRAKIFGLKQLKPVEGTAIYAGKKSEVVLLENALGNLASNNARQIYAQVAGLNIYENSIGGLQLNIGGRGLDPNRTANFNTRQNGYDISADVLGYPESYYTPPAEALSEIQVVRGAASLQYGTQFGGLINFKMKQPNPNKKIELVSRQSLGSFNLFTSFNSLSGTVGKFSYYTYFNYKEGDGFRPNSEFDSKNVYIHLGYQLSDKTKLIGEFTYLDYLAQQPGGLTDEIFEEDPDFSNRTRNWFEVDWKLFSLKLEHKFSEKTDFSINLFGLDASRNALGFRTNRVDQPDELEAPRDLIKGGFENFGVETRILSKYNLFNQESIFLLGAKYYEANNAEQQGPGTNESDPDFNLVFDQFPDYPTQSDYEFPNRNVAVFGENIFNLSDKIAITPGFRFEYIKTEIAGTTRNIRTDLVGNVIFDEVIPDNRTFERSFVLLGAGISYKPMSGIEVYGNISENYRSVTFSDINTVNPSFLVDSDITDESGFTADIGVRGKINSLLSYDVSLYGLFYNDRIGIITQAQTDGSVKNFRTNVDDATIYGLESLVDINLNKLLLNNNSNTNFNWFVNAALTNSEYNGTDREVEFVPNINLKTGITYGYKNFLGSIQYSYLSEQFSDASNSIEPDLAGIRGEIPAYSILDVSVSYTYKRFKLETGVNNLLDESYFTQRATGYPGPGIIPSAPLSWYTTLQFKL</sequence>
<dbReference type="InterPro" id="IPR012910">
    <property type="entry name" value="Plug_dom"/>
</dbReference>
<evidence type="ECO:0000313" key="13">
    <source>
        <dbReference type="Proteomes" id="UP001327027"/>
    </source>
</evidence>
<keyword evidence="3 8" id="KW-1134">Transmembrane beta strand</keyword>
<dbReference type="Gene3D" id="2.170.130.10">
    <property type="entry name" value="TonB-dependent receptor, plug domain"/>
    <property type="match status" value="1"/>
</dbReference>
<feature type="domain" description="TonB-dependent receptor plug" evidence="11">
    <location>
        <begin position="142"/>
        <end position="235"/>
    </location>
</feature>
<dbReference type="InterPro" id="IPR039426">
    <property type="entry name" value="TonB-dep_rcpt-like"/>
</dbReference>
<evidence type="ECO:0000259" key="10">
    <source>
        <dbReference type="Pfam" id="PF00593"/>
    </source>
</evidence>
<gene>
    <name evidence="12" type="ORF">U6A24_15940</name>
</gene>
<dbReference type="PANTHER" id="PTHR30442:SF0">
    <property type="entry name" value="FE(3+) DICITRATE TRANSPORT PROTEIN FECA"/>
    <property type="match status" value="1"/>
</dbReference>
<dbReference type="Pfam" id="PF13715">
    <property type="entry name" value="CarbopepD_reg_2"/>
    <property type="match status" value="1"/>
</dbReference>
<dbReference type="SUPFAM" id="SSF49464">
    <property type="entry name" value="Carboxypeptidase regulatory domain-like"/>
    <property type="match status" value="1"/>
</dbReference>
<dbReference type="Proteomes" id="UP001327027">
    <property type="component" value="Unassembled WGS sequence"/>
</dbReference>
<dbReference type="SUPFAM" id="SSF56935">
    <property type="entry name" value="Porins"/>
    <property type="match status" value="1"/>
</dbReference>
<dbReference type="InterPro" id="IPR036942">
    <property type="entry name" value="Beta-barrel_TonB_sf"/>
</dbReference>
<evidence type="ECO:0000256" key="7">
    <source>
        <dbReference type="ARBA" id="ARBA00023237"/>
    </source>
</evidence>
<keyword evidence="13" id="KW-1185">Reference proteome</keyword>
<accession>A0ABU5ZYS3</accession>
<keyword evidence="2 8" id="KW-0813">Transport</keyword>
<keyword evidence="5 9" id="KW-0798">TonB box</keyword>
<dbReference type="Pfam" id="PF07715">
    <property type="entry name" value="Plug"/>
    <property type="match status" value="1"/>
</dbReference>
<evidence type="ECO:0000256" key="5">
    <source>
        <dbReference type="ARBA" id="ARBA00023077"/>
    </source>
</evidence>
<comment type="caution">
    <text evidence="12">The sequence shown here is derived from an EMBL/GenBank/DDBJ whole genome shotgun (WGS) entry which is preliminary data.</text>
</comment>
<dbReference type="EMBL" id="JAYKLX010000007">
    <property type="protein sequence ID" value="MEB3346966.1"/>
    <property type="molecule type" value="Genomic_DNA"/>
</dbReference>
<comment type="similarity">
    <text evidence="8 9">Belongs to the TonB-dependent receptor family.</text>
</comment>
<dbReference type="InterPro" id="IPR000531">
    <property type="entry name" value="Beta-barrel_TonB"/>
</dbReference>
<reference evidence="12 13" key="1">
    <citation type="journal article" date="2013" name="Int. J. Syst. Evol. Microbiol.">
        <title>Aquimarina gracilis sp. nov., isolated from the gut microflora of a mussel, Mytilus coruscus, and emended description of Aquimarina spongiae.</title>
        <authorList>
            <person name="Park S.C."/>
            <person name="Choe H.N."/>
            <person name="Baik K.S."/>
            <person name="Seong C.N."/>
        </authorList>
    </citation>
    <scope>NUCLEOTIDE SEQUENCE [LARGE SCALE GENOMIC DNA]</scope>
    <source>
        <strain evidence="12 13">PSC32</strain>
    </source>
</reference>
<evidence type="ECO:0000256" key="9">
    <source>
        <dbReference type="RuleBase" id="RU003357"/>
    </source>
</evidence>
<dbReference type="PROSITE" id="PS52016">
    <property type="entry name" value="TONB_DEPENDENT_REC_3"/>
    <property type="match status" value="1"/>
</dbReference>
<evidence type="ECO:0000259" key="11">
    <source>
        <dbReference type="Pfam" id="PF07715"/>
    </source>
</evidence>
<keyword evidence="12" id="KW-0675">Receptor</keyword>